<evidence type="ECO:0000313" key="2">
    <source>
        <dbReference type="Proteomes" id="UP001358586"/>
    </source>
</evidence>
<dbReference type="EMBL" id="JARKNE010000004">
    <property type="protein sequence ID" value="KAK5835106.1"/>
    <property type="molecule type" value="Genomic_DNA"/>
</dbReference>
<dbReference type="Proteomes" id="UP001358586">
    <property type="component" value="Chromosome 4"/>
</dbReference>
<sequence length="68" mass="7726">MWGTSCHVATSPFVSLRRLPSSQRREASRHDVTVYSTENTRKLLVVTSLSVRPKIQVPELLRVAFDSK</sequence>
<keyword evidence="2" id="KW-1185">Reference proteome</keyword>
<proteinExistence type="predicted"/>
<name>A0ABR0Q798_GOSAR</name>
<protein>
    <submittedName>
        <fullName evidence="1">Uncharacterized protein</fullName>
    </submittedName>
</protein>
<evidence type="ECO:0000313" key="1">
    <source>
        <dbReference type="EMBL" id="KAK5835106.1"/>
    </source>
</evidence>
<accession>A0ABR0Q798</accession>
<reference evidence="1 2" key="1">
    <citation type="submission" date="2023-03" db="EMBL/GenBank/DDBJ databases">
        <title>WGS of Gossypium arboreum.</title>
        <authorList>
            <person name="Yu D."/>
        </authorList>
    </citation>
    <scope>NUCLEOTIDE SEQUENCE [LARGE SCALE GENOMIC DNA]</scope>
    <source>
        <tissue evidence="1">Leaf</tissue>
    </source>
</reference>
<comment type="caution">
    <text evidence="1">The sequence shown here is derived from an EMBL/GenBank/DDBJ whole genome shotgun (WGS) entry which is preliminary data.</text>
</comment>
<organism evidence="1 2">
    <name type="scientific">Gossypium arboreum</name>
    <name type="common">Tree cotton</name>
    <name type="synonym">Gossypium nanking</name>
    <dbReference type="NCBI Taxonomy" id="29729"/>
    <lineage>
        <taxon>Eukaryota</taxon>
        <taxon>Viridiplantae</taxon>
        <taxon>Streptophyta</taxon>
        <taxon>Embryophyta</taxon>
        <taxon>Tracheophyta</taxon>
        <taxon>Spermatophyta</taxon>
        <taxon>Magnoliopsida</taxon>
        <taxon>eudicotyledons</taxon>
        <taxon>Gunneridae</taxon>
        <taxon>Pentapetalae</taxon>
        <taxon>rosids</taxon>
        <taxon>malvids</taxon>
        <taxon>Malvales</taxon>
        <taxon>Malvaceae</taxon>
        <taxon>Malvoideae</taxon>
        <taxon>Gossypium</taxon>
    </lineage>
</organism>
<gene>
    <name evidence="1" type="ORF">PVK06_010792</name>
</gene>